<dbReference type="Pfam" id="PF00196">
    <property type="entry name" value="GerE"/>
    <property type="match status" value="1"/>
</dbReference>
<dbReference type="SUPFAM" id="SSF46894">
    <property type="entry name" value="C-terminal effector domain of the bipartite response regulators"/>
    <property type="match status" value="1"/>
</dbReference>
<protein>
    <submittedName>
        <fullName evidence="2">Helix-turn-helix transcriptional regulator</fullName>
    </submittedName>
</protein>
<name>A0A4Y6PXL3_PERCE</name>
<dbReference type="Gene3D" id="1.10.10.10">
    <property type="entry name" value="Winged helix-like DNA-binding domain superfamily/Winged helix DNA-binding domain"/>
    <property type="match status" value="1"/>
</dbReference>
<evidence type="ECO:0000259" key="1">
    <source>
        <dbReference type="SMART" id="SM00421"/>
    </source>
</evidence>
<accession>A0A4Y6PXL3</accession>
<sequence>MSDDAVSANSKSAVSPETWRKIAFVWASLAAKPISKPDEVIEEFWQRVSDVLDFDTAFLVLAHHSELDRRAERLGYIEGWVPAEVFYAPDSYDPAHAAAIEEFRRERMPHDTWIQHNIAAAGEHRTFIRQDVLGDEPWESCSTGWLMEQMDVRDRMISVFALDDSVEVHLGFDRRGPTSFAPIDRNTVHALNKGLGPFWARLAMSFGLYKHQQSLTPRQRETLLYLLDGYSEAEIAELMNLTQGSAHQYVVAVFRSLNVNSRAELMAKWMGDYGIEVPEP</sequence>
<dbReference type="RefSeq" id="WP_141199535.1">
    <property type="nucleotide sequence ID" value="NZ_CP041186.1"/>
</dbReference>
<gene>
    <name evidence="2" type="ORF">FIV42_20695</name>
</gene>
<dbReference type="GO" id="GO:0003677">
    <property type="term" value="F:DNA binding"/>
    <property type="evidence" value="ECO:0007669"/>
    <property type="project" value="InterPro"/>
</dbReference>
<organism evidence="2 3">
    <name type="scientific">Persicimonas caeni</name>
    <dbReference type="NCBI Taxonomy" id="2292766"/>
    <lineage>
        <taxon>Bacteria</taxon>
        <taxon>Deltaproteobacteria</taxon>
        <taxon>Bradymonadales</taxon>
        <taxon>Bradymonadaceae</taxon>
        <taxon>Persicimonas</taxon>
    </lineage>
</organism>
<dbReference type="SMART" id="SM00421">
    <property type="entry name" value="HTH_LUXR"/>
    <property type="match status" value="1"/>
</dbReference>
<accession>A0A5B8YDJ7</accession>
<dbReference type="EMBL" id="CP041186">
    <property type="protein sequence ID" value="QDG53074.1"/>
    <property type="molecule type" value="Genomic_DNA"/>
</dbReference>
<reference evidence="2 3" key="1">
    <citation type="submission" date="2019-06" db="EMBL/GenBank/DDBJ databases">
        <title>Persicimonas caeni gen. nov., sp. nov., a predatory bacterium isolated from solar saltern.</title>
        <authorList>
            <person name="Wang S."/>
        </authorList>
    </citation>
    <scope>NUCLEOTIDE SEQUENCE [LARGE SCALE GENOMIC DNA]</scope>
    <source>
        <strain evidence="2 3">YN101</strain>
    </source>
</reference>
<proteinExistence type="predicted"/>
<dbReference type="GO" id="GO:0006355">
    <property type="term" value="P:regulation of DNA-templated transcription"/>
    <property type="evidence" value="ECO:0007669"/>
    <property type="project" value="InterPro"/>
</dbReference>
<dbReference type="InterPro" id="IPR000792">
    <property type="entry name" value="Tscrpt_reg_LuxR_C"/>
</dbReference>
<dbReference type="InterPro" id="IPR016032">
    <property type="entry name" value="Sig_transdc_resp-reg_C-effctor"/>
</dbReference>
<keyword evidence="3" id="KW-1185">Reference proteome</keyword>
<dbReference type="OrthoDB" id="9815744at2"/>
<evidence type="ECO:0000313" key="2">
    <source>
        <dbReference type="EMBL" id="QDG53074.1"/>
    </source>
</evidence>
<dbReference type="Proteomes" id="UP000315995">
    <property type="component" value="Chromosome"/>
</dbReference>
<dbReference type="InterPro" id="IPR036388">
    <property type="entry name" value="WH-like_DNA-bd_sf"/>
</dbReference>
<feature type="domain" description="HTH luxR-type" evidence="1">
    <location>
        <begin position="212"/>
        <end position="269"/>
    </location>
</feature>
<dbReference type="AlphaFoldDB" id="A0A4Y6PXL3"/>
<evidence type="ECO:0000313" key="3">
    <source>
        <dbReference type="Proteomes" id="UP000315995"/>
    </source>
</evidence>